<sequence>MPSNAPVYVLSTKADESSTSARCEPKPLMVNSNNLSAQWSRILLRFPEYYSASWLPITTDVPNLPSFIRLYGRACWYSWANVLWTRSKSTCPVHRTATTPPSAVEHSTTSFDDIQHPTAVVDCSCKRQSATSVQGGCKFATKDQRQLEDNFEERVLKRSSRALAACNYTWTPLKRPEITDTEPDARVNSFSKHSRKRAASRRNTEKINRVASNSASQSLHVEDTSECVEKSPKNPDSVDSPDIEALSPDDLMELITNNVNESSSRSLGPSLLPDAAERGLRQQMEVAHKLANPLRLHPDIWHNEEGEHNNGPACSCKPKYRIGPLHKQYEGEEAISLCDPESNNHDRLFHYRVMVNPTTNFFNLKPTTIHHAGHAYLFDGFSIFLHSPLEQLPPCQLLRFNLLYDFVAVEEEFPQNFTVRSLDMLTDYIFRDLLELLDLNWRPAGVTTGCPVVHLLPRFVRIVQTTTAGPTAELLSVNVILEHWMRQTELPVIDALELAAIQKMSDA</sequence>
<dbReference type="AlphaFoldDB" id="A0A3P7LZC8"/>
<organism evidence="2 3">
    <name type="scientific">Dibothriocephalus latus</name>
    <name type="common">Fish tapeworm</name>
    <name type="synonym">Diphyllobothrium latum</name>
    <dbReference type="NCBI Taxonomy" id="60516"/>
    <lineage>
        <taxon>Eukaryota</taxon>
        <taxon>Metazoa</taxon>
        <taxon>Spiralia</taxon>
        <taxon>Lophotrochozoa</taxon>
        <taxon>Platyhelminthes</taxon>
        <taxon>Cestoda</taxon>
        <taxon>Eucestoda</taxon>
        <taxon>Diphyllobothriidea</taxon>
        <taxon>Diphyllobothriidae</taxon>
        <taxon>Dibothriocephalus</taxon>
    </lineage>
</organism>
<proteinExistence type="predicted"/>
<evidence type="ECO:0000313" key="3">
    <source>
        <dbReference type="Proteomes" id="UP000281553"/>
    </source>
</evidence>
<feature type="compositionally biased region" description="Polar residues" evidence="1">
    <location>
        <begin position="210"/>
        <end position="219"/>
    </location>
</feature>
<dbReference type="EMBL" id="UYRU01051567">
    <property type="protein sequence ID" value="VDN11491.1"/>
    <property type="molecule type" value="Genomic_DNA"/>
</dbReference>
<dbReference type="OrthoDB" id="67027at2759"/>
<protein>
    <submittedName>
        <fullName evidence="2">Uncharacterized protein</fullName>
    </submittedName>
</protein>
<name>A0A3P7LZC8_DIBLA</name>
<feature type="compositionally biased region" description="Basic and acidic residues" evidence="1">
    <location>
        <begin position="220"/>
        <end position="233"/>
    </location>
</feature>
<gene>
    <name evidence="2" type="ORF">DILT_LOCUS7322</name>
</gene>
<reference evidence="2 3" key="1">
    <citation type="submission" date="2018-11" db="EMBL/GenBank/DDBJ databases">
        <authorList>
            <consortium name="Pathogen Informatics"/>
        </authorList>
    </citation>
    <scope>NUCLEOTIDE SEQUENCE [LARGE SCALE GENOMIC DNA]</scope>
</reference>
<keyword evidence="3" id="KW-1185">Reference proteome</keyword>
<accession>A0A3P7LZC8</accession>
<evidence type="ECO:0000313" key="2">
    <source>
        <dbReference type="EMBL" id="VDN11491.1"/>
    </source>
</evidence>
<evidence type="ECO:0000256" key="1">
    <source>
        <dbReference type="SAM" id="MobiDB-lite"/>
    </source>
</evidence>
<feature type="region of interest" description="Disordered" evidence="1">
    <location>
        <begin position="175"/>
        <end position="244"/>
    </location>
</feature>
<dbReference type="Proteomes" id="UP000281553">
    <property type="component" value="Unassembled WGS sequence"/>
</dbReference>
<feature type="non-terminal residue" evidence="2">
    <location>
        <position position="507"/>
    </location>
</feature>